<dbReference type="Gene3D" id="2.40.10.270">
    <property type="entry name" value="Bacteriophage SPP1 head-tail adaptor protein"/>
    <property type="match status" value="1"/>
</dbReference>
<organism evidence="1">
    <name type="scientific">marine sediment metagenome</name>
    <dbReference type="NCBI Taxonomy" id="412755"/>
    <lineage>
        <taxon>unclassified sequences</taxon>
        <taxon>metagenomes</taxon>
        <taxon>ecological metagenomes</taxon>
    </lineage>
</organism>
<dbReference type="AlphaFoldDB" id="A0A0F8W727"/>
<sequence length="115" mass="12546">MTFATLLTDTCTTERYTEGARDNYGKPAPTWADNLVDEPCRFQTGTGRGIGRAGMEVRVGAKLVVADYLFFIGDVDITEQDRVVSGGVTYEILIVADKQDGGGSHHKECMLKAVR</sequence>
<proteinExistence type="predicted"/>
<evidence type="ECO:0000313" key="1">
    <source>
        <dbReference type="EMBL" id="KKK52592.1"/>
    </source>
</evidence>
<reference evidence="1" key="1">
    <citation type="journal article" date="2015" name="Nature">
        <title>Complex archaea that bridge the gap between prokaryotes and eukaryotes.</title>
        <authorList>
            <person name="Spang A."/>
            <person name="Saw J.H."/>
            <person name="Jorgensen S.L."/>
            <person name="Zaremba-Niedzwiedzka K."/>
            <person name="Martijn J."/>
            <person name="Lind A.E."/>
            <person name="van Eijk R."/>
            <person name="Schleper C."/>
            <person name="Guy L."/>
            <person name="Ettema T.J."/>
        </authorList>
    </citation>
    <scope>NUCLEOTIDE SEQUENCE</scope>
</reference>
<accession>A0A0F8W727</accession>
<name>A0A0F8W727_9ZZZZ</name>
<evidence type="ECO:0008006" key="2">
    <source>
        <dbReference type="Google" id="ProtNLM"/>
    </source>
</evidence>
<dbReference type="EMBL" id="LAZR01066942">
    <property type="protein sequence ID" value="KKK52592.1"/>
    <property type="molecule type" value="Genomic_DNA"/>
</dbReference>
<dbReference type="Pfam" id="PF05521">
    <property type="entry name" value="Phage_HCP"/>
    <property type="match status" value="1"/>
</dbReference>
<comment type="caution">
    <text evidence="1">The sequence shown here is derived from an EMBL/GenBank/DDBJ whole genome shotgun (WGS) entry which is preliminary data.</text>
</comment>
<gene>
    <name evidence="1" type="ORF">LCGC14_3103350</name>
</gene>
<dbReference type="InterPro" id="IPR008767">
    <property type="entry name" value="Phage_SPP1_head-tail_adaptor"/>
</dbReference>
<dbReference type="InterPro" id="IPR038666">
    <property type="entry name" value="SSP1_head-tail_sf"/>
</dbReference>
<protein>
    <recommendedName>
        <fullName evidence="2">Head-tail adaptor protein</fullName>
    </recommendedName>
</protein>